<proteinExistence type="predicted"/>
<gene>
    <name evidence="1" type="ORF">ACWI_19510</name>
    <name evidence="2" type="ORF">FXB42_09995</name>
</gene>
<dbReference type="Proteomes" id="UP000176244">
    <property type="component" value="Unassembled WGS sequence"/>
</dbReference>
<reference evidence="1 3" key="1">
    <citation type="submission" date="2015-09" db="EMBL/GenBank/DDBJ databases">
        <title>Genome sequence of Acetobacterium wieringae DSM 1911.</title>
        <authorList>
            <person name="Poehlein A."/>
            <person name="Bengelsdorf F.R."/>
            <person name="Schiel-Bengelsdorf B."/>
            <person name="Duerre P."/>
            <person name="Daniel R."/>
        </authorList>
    </citation>
    <scope>NUCLEOTIDE SEQUENCE [LARGE SCALE GENOMIC DNA]</scope>
    <source>
        <strain evidence="1 3">DSM 1911</strain>
    </source>
</reference>
<accession>A0A1F2PHW6</accession>
<dbReference type="OrthoDB" id="49105at2"/>
<evidence type="ECO:0000313" key="1">
    <source>
        <dbReference type="EMBL" id="OFV70472.1"/>
    </source>
</evidence>
<evidence type="ECO:0000313" key="3">
    <source>
        <dbReference type="Proteomes" id="UP000176244"/>
    </source>
</evidence>
<dbReference type="EMBL" id="VSLA01000024">
    <property type="protein sequence ID" value="TYC84666.1"/>
    <property type="molecule type" value="Genomic_DNA"/>
</dbReference>
<dbReference type="RefSeq" id="WP_070371256.1">
    <property type="nucleotide sequence ID" value="NZ_JBCFAW010000001.1"/>
</dbReference>
<sequence>MNTNAIDANKSLNQAIQTKGVTQNADVKVEPEAADKVQPVVQKLDSIELGTATSQDIGTYTVDRKKINEIKQDFARNTESFKKMVETMIEKQGKKVSQVLKDLAEGKDVQITVDSETQAAAQEAISEDGYFGVNKTSERIIDFAKALSGGDKSKIETLRNAFKEGFESAKKAFGGELPEISQQTYDKVMQGFDDWAKEE</sequence>
<comment type="caution">
    <text evidence="1">The sequence shown here is derived from an EMBL/GenBank/DDBJ whole genome shotgun (WGS) entry which is preliminary data.</text>
</comment>
<dbReference type="Proteomes" id="UP000322619">
    <property type="component" value="Unassembled WGS sequence"/>
</dbReference>
<organism evidence="1 3">
    <name type="scientific">Acetobacterium wieringae</name>
    <dbReference type="NCBI Taxonomy" id="52694"/>
    <lineage>
        <taxon>Bacteria</taxon>
        <taxon>Bacillati</taxon>
        <taxon>Bacillota</taxon>
        <taxon>Clostridia</taxon>
        <taxon>Eubacteriales</taxon>
        <taxon>Eubacteriaceae</taxon>
        <taxon>Acetobacterium</taxon>
    </lineage>
</organism>
<evidence type="ECO:0000313" key="2">
    <source>
        <dbReference type="EMBL" id="TYC84666.1"/>
    </source>
</evidence>
<dbReference type="EMBL" id="LKEU01000030">
    <property type="protein sequence ID" value="OFV70472.1"/>
    <property type="molecule type" value="Genomic_DNA"/>
</dbReference>
<name>A0A1F2PHW6_9FIRM</name>
<dbReference type="STRING" id="52694.ACWI_19510"/>
<reference evidence="2 4" key="2">
    <citation type="submission" date="2019-08" db="EMBL/GenBank/DDBJ databases">
        <title>Isolation and enrichment of carboxydotrophic bacteria from anaerobic sludge for the production of bio-based chemicals from syngas.</title>
        <authorList>
            <person name="Antares A.L."/>
            <person name="Moreira J."/>
            <person name="Diender M."/>
            <person name="Parshina S.N."/>
            <person name="Stams A.J.M."/>
            <person name="Alves M."/>
            <person name="Alves J.I."/>
            <person name="Sousa D.Z."/>
        </authorList>
    </citation>
    <scope>NUCLEOTIDE SEQUENCE [LARGE SCALE GENOMIC DNA]</scope>
    <source>
        <strain evidence="2 4">JM</strain>
    </source>
</reference>
<protein>
    <submittedName>
        <fullName evidence="1">Uncharacterized protein</fullName>
    </submittedName>
</protein>
<dbReference type="AlphaFoldDB" id="A0A1F2PHW6"/>
<evidence type="ECO:0000313" key="4">
    <source>
        <dbReference type="Proteomes" id="UP000322619"/>
    </source>
</evidence>